<dbReference type="InterPro" id="IPR026906">
    <property type="entry name" value="LRR_5"/>
</dbReference>
<evidence type="ECO:0000313" key="4">
    <source>
        <dbReference type="EMBL" id="SET34187.1"/>
    </source>
</evidence>
<gene>
    <name evidence="4" type="ORF">SAMN05660297_02100</name>
</gene>
<dbReference type="AlphaFoldDB" id="A0A1I0DNT0"/>
<dbReference type="SUPFAM" id="SSF49373">
    <property type="entry name" value="Invasin/intimin cell-adhesion fragments"/>
    <property type="match status" value="1"/>
</dbReference>
<evidence type="ECO:0000256" key="1">
    <source>
        <dbReference type="ARBA" id="ARBA00022737"/>
    </source>
</evidence>
<keyword evidence="1" id="KW-0677">Repeat</keyword>
<dbReference type="InterPro" id="IPR008964">
    <property type="entry name" value="Invasin/intimin_cell_adhesion"/>
</dbReference>
<dbReference type="Gene3D" id="3.80.10.10">
    <property type="entry name" value="Ribonuclease Inhibitor"/>
    <property type="match status" value="2"/>
</dbReference>
<feature type="domain" description="SLH" evidence="3">
    <location>
        <begin position="91"/>
        <end position="147"/>
    </location>
</feature>
<dbReference type="OrthoDB" id="1947361at2"/>
<dbReference type="Pfam" id="PF13290">
    <property type="entry name" value="CHB_HEX_C_1"/>
    <property type="match status" value="1"/>
</dbReference>
<protein>
    <submittedName>
        <fullName evidence="4">Leucine rich repeat-containing protein</fullName>
    </submittedName>
</protein>
<keyword evidence="5" id="KW-1185">Reference proteome</keyword>
<dbReference type="Pfam" id="PF13306">
    <property type="entry name" value="LRR_5"/>
    <property type="match status" value="2"/>
</dbReference>
<dbReference type="Pfam" id="PF00395">
    <property type="entry name" value="SLH"/>
    <property type="match status" value="3"/>
</dbReference>
<evidence type="ECO:0000259" key="3">
    <source>
        <dbReference type="PROSITE" id="PS51272"/>
    </source>
</evidence>
<name>A0A1I0DNT0_9FIRM</name>
<evidence type="ECO:0000256" key="2">
    <source>
        <dbReference type="SAM" id="MobiDB-lite"/>
    </source>
</evidence>
<dbReference type="PANTHER" id="PTHR43308">
    <property type="entry name" value="OUTER MEMBRANE PROTEIN ALPHA-RELATED"/>
    <property type="match status" value="1"/>
</dbReference>
<dbReference type="RefSeq" id="WP_090443397.1">
    <property type="nucleotide sequence ID" value="NZ_FOHU01000008.1"/>
</dbReference>
<proteinExistence type="predicted"/>
<accession>A0A1I0DNT0</accession>
<dbReference type="SMART" id="SM00635">
    <property type="entry name" value="BID_2"/>
    <property type="match status" value="1"/>
</dbReference>
<dbReference type="Gene3D" id="2.60.40.1080">
    <property type="match status" value="1"/>
</dbReference>
<dbReference type="EMBL" id="FOHU01000008">
    <property type="protein sequence ID" value="SET34187.1"/>
    <property type="molecule type" value="Genomic_DNA"/>
</dbReference>
<dbReference type="InterPro" id="IPR059177">
    <property type="entry name" value="GH29D-like_dom"/>
</dbReference>
<dbReference type="Pfam" id="PF02368">
    <property type="entry name" value="Big_2"/>
    <property type="match status" value="1"/>
</dbReference>
<organism evidence="4 5">
    <name type="scientific">Natronincola peptidivorans</name>
    <dbReference type="NCBI Taxonomy" id="426128"/>
    <lineage>
        <taxon>Bacteria</taxon>
        <taxon>Bacillati</taxon>
        <taxon>Bacillota</taxon>
        <taxon>Clostridia</taxon>
        <taxon>Peptostreptococcales</taxon>
        <taxon>Natronincolaceae</taxon>
        <taxon>Natronincola</taxon>
    </lineage>
</organism>
<feature type="domain" description="SLH" evidence="3">
    <location>
        <begin position="148"/>
        <end position="211"/>
    </location>
</feature>
<dbReference type="Proteomes" id="UP000199568">
    <property type="component" value="Unassembled WGS sequence"/>
</dbReference>
<feature type="region of interest" description="Disordered" evidence="2">
    <location>
        <begin position="412"/>
        <end position="443"/>
    </location>
</feature>
<evidence type="ECO:0000313" key="5">
    <source>
        <dbReference type="Proteomes" id="UP000199568"/>
    </source>
</evidence>
<dbReference type="InterPro" id="IPR001119">
    <property type="entry name" value="SLH_dom"/>
</dbReference>
<dbReference type="STRING" id="426128.SAMN05660297_02100"/>
<sequence>MRGKIQWKKKTALLISLLMLITMMPLAVFGETNDLEGHWAGAVINKWIEEGLASGYPDGSFRPNNPITRAEFIALTNKAFEFTEETTISFNDVKEGDWFAASIKRAIAAGYISGYPDGRMGPGNQISRQETAVVLTKLMDLIRDPNAAEDFTDTSSIPSWSRGYVGAAVEAGYMRGYPDGSFKAANPITRAEALVVLNKAMMDRKKISEEKEEFTGIIDKAGIYGPETDTEAFDGDVYIKADGVTLQNIVIKGDLIIAEEVGDGEVYLNNVTVEGDTYIRGGGMDSIYINDGRYNRIIIQKARSGIRILAVGTGITSLMIYPETAGNEVILQGDYEEVTIMSDSISLTTQEDTTIKKLIVYKEIKDTKVTTSKETVIDLLDVNTTTNVTNEGRIIRALGAGAEDSEYKVNLPENLQPRSSGGSGGSSGSSTASVSGITATPSAGKAAMGTSVTLSTATTGATIYYTLDGSTPTTSSNQYTNPITINAATTIKAIGAKSGMNNSSVATFSYTVDETTKPKMTVSPSQVTIDNNFDETFTLTIANDTVVNTVYANDVSLGGVFQGMNIGTVARTNSTTVTAEVYGNLANPGVGTITLDADALVISTQQLTADVAVVDPGSPVNKTALVGAIADAETNKGTVTVSTDGSDVPTTDQWVTQEVMTAYETAIATAEGVANDASATQQEVDDALTALATATTAFNNAKQQGLYAETTPEQYFTFISSTGRITGYDNAGGLDVMIPSTINGYDVTIIGGDAFSYKSLTSVVLPDTIEAIWMSAFRENQLTSIKLPNSLESISASALRDNNIYGITIGSGVTIGNSLLDGTNNFRDVYETEGAGKYITSGSLKKWYKATPDVYFTFDSSTGTITDYDKNGGSEVVIPHAINGVYVKNIGAEAFKDKDLTKIIIPNSVENIENNAFADNNITDIIVGSDINIQDNMLGSDNNFRDCYNSHGAAKYYAATQDGLWKRAAYEIGETGPAGGIIFYDKGNDADGWRYLEAAPASTQWQVEWGAYGNTIGGTDSAIGTGAMNTSIVTSWLNIDGETNKAAQLSYYLEWGGYKDWFLPSIDELIAIYDELYQDYGFNTGNNYWSSSEGSGFWADNMAGMLGMTNTANSINYDKNKDINARAIRAFSIEPGVTIPVQDISLSGEGGQDTISVGDTLQMLEVFFPANATNQMVTWESSNETVATVDTNGLITAVAAGTTDIKVTSIADTTKIDEVTVTVND</sequence>
<dbReference type="Gene3D" id="1.20.1270.90">
    <property type="entry name" value="AF1782-like"/>
    <property type="match status" value="1"/>
</dbReference>
<reference evidence="4 5" key="1">
    <citation type="submission" date="2016-10" db="EMBL/GenBank/DDBJ databases">
        <authorList>
            <person name="de Groot N.N."/>
        </authorList>
    </citation>
    <scope>NUCLEOTIDE SEQUENCE [LARGE SCALE GENOMIC DNA]</scope>
    <source>
        <strain evidence="4 5">DSM 18979</strain>
    </source>
</reference>
<dbReference type="PROSITE" id="PS51272">
    <property type="entry name" value="SLH"/>
    <property type="match status" value="3"/>
</dbReference>
<dbReference type="InterPro" id="IPR032675">
    <property type="entry name" value="LRR_dom_sf"/>
</dbReference>
<dbReference type="InterPro" id="IPR003343">
    <property type="entry name" value="Big_2"/>
</dbReference>
<feature type="domain" description="SLH" evidence="3">
    <location>
        <begin position="27"/>
        <end position="90"/>
    </location>
</feature>
<dbReference type="InterPro" id="IPR051465">
    <property type="entry name" value="Cell_Envelope_Struct_Comp"/>
</dbReference>